<evidence type="ECO:0000313" key="2">
    <source>
        <dbReference type="EMBL" id="MCS3919880.1"/>
    </source>
</evidence>
<dbReference type="RefSeq" id="WP_259096799.1">
    <property type="nucleotide sequence ID" value="NZ_CP130454.1"/>
</dbReference>
<reference evidence="2 3" key="1">
    <citation type="submission" date="2022-08" db="EMBL/GenBank/DDBJ databases">
        <title>Bacterial and archaeal communities from various locations to study Microbial Dark Matter (Phase II).</title>
        <authorList>
            <person name="Stepanauskas R."/>
        </authorList>
    </citation>
    <scope>NUCLEOTIDE SEQUENCE [LARGE SCALE GENOMIC DNA]</scope>
    <source>
        <strain evidence="2 3">PD1</strain>
    </source>
</reference>
<comment type="caution">
    <text evidence="2">The sequence shown here is derived from an EMBL/GenBank/DDBJ whole genome shotgun (WGS) entry which is preliminary data.</text>
</comment>
<feature type="compositionally biased region" description="Basic and acidic residues" evidence="1">
    <location>
        <begin position="170"/>
        <end position="189"/>
    </location>
</feature>
<evidence type="ECO:0000256" key="1">
    <source>
        <dbReference type="SAM" id="MobiDB-lite"/>
    </source>
</evidence>
<accession>A0ABT2EPK1</accession>
<name>A0ABT2EPK1_9BACT</name>
<dbReference type="Proteomes" id="UP001204798">
    <property type="component" value="Unassembled WGS sequence"/>
</dbReference>
<proteinExistence type="predicted"/>
<organism evidence="2 3">
    <name type="scientific">Candidatus Fervidibacter sacchari</name>
    <dbReference type="NCBI Taxonomy" id="1448929"/>
    <lineage>
        <taxon>Bacteria</taxon>
        <taxon>Candidatus Fervidibacterota</taxon>
        <taxon>Candidatus Fervidibacter</taxon>
    </lineage>
</organism>
<feature type="region of interest" description="Disordered" evidence="1">
    <location>
        <begin position="140"/>
        <end position="205"/>
    </location>
</feature>
<evidence type="ECO:0000313" key="3">
    <source>
        <dbReference type="Proteomes" id="UP001204798"/>
    </source>
</evidence>
<protein>
    <submittedName>
        <fullName evidence="2">Uncharacterized protein</fullName>
    </submittedName>
</protein>
<dbReference type="EMBL" id="JANUCP010000004">
    <property type="protein sequence ID" value="MCS3919880.1"/>
    <property type="molecule type" value="Genomic_DNA"/>
</dbReference>
<keyword evidence="3" id="KW-1185">Reference proteome</keyword>
<feature type="compositionally biased region" description="Basic and acidic residues" evidence="1">
    <location>
        <begin position="151"/>
        <end position="162"/>
    </location>
</feature>
<sequence>MLTTFPIFVRPFPDNHPSTQPFTFFVLPETSTVSEPVIPILVAVILPAGLSKDYQLSNFFVVSEGLFVPTFPLLEEPFFDSETNSLVWLFSGLFDVSEISQSFLSSSFTLSAHAFFEPLEPSLPSLSAFDFLSLTFSLPQEEREGSEEGEEKTASETGKESSGDSQTVSGKEEEKGETGMVARSERVSESKVQSAKEAILRDPERARKAFEQEIAAKAISNAKKNPKSKAKVTG</sequence>
<gene>
    <name evidence="2" type="ORF">M2350_002297</name>
</gene>